<protein>
    <submittedName>
        <fullName evidence="2">Uncharacterized protein</fullName>
    </submittedName>
</protein>
<accession>A0A9J6B097</accession>
<dbReference type="Proteomes" id="UP000824120">
    <property type="component" value="Chromosome 1"/>
</dbReference>
<keyword evidence="3" id="KW-1185">Reference proteome</keyword>
<dbReference type="AlphaFoldDB" id="A0A9J6B097"/>
<organism evidence="2 3">
    <name type="scientific">Solanum commersonii</name>
    <name type="common">Commerson's wild potato</name>
    <name type="synonym">Commerson's nightshade</name>
    <dbReference type="NCBI Taxonomy" id="4109"/>
    <lineage>
        <taxon>Eukaryota</taxon>
        <taxon>Viridiplantae</taxon>
        <taxon>Streptophyta</taxon>
        <taxon>Embryophyta</taxon>
        <taxon>Tracheophyta</taxon>
        <taxon>Spermatophyta</taxon>
        <taxon>Magnoliopsida</taxon>
        <taxon>eudicotyledons</taxon>
        <taxon>Gunneridae</taxon>
        <taxon>Pentapetalae</taxon>
        <taxon>asterids</taxon>
        <taxon>lamiids</taxon>
        <taxon>Solanales</taxon>
        <taxon>Solanaceae</taxon>
        <taxon>Solanoideae</taxon>
        <taxon>Solaneae</taxon>
        <taxon>Solanum</taxon>
    </lineage>
</organism>
<sequence length="256" mass="29585">MAPPSKGQGSKRPRSEGIPECMLVDMMFKDLLLWWTGMGNYEQRRVKEHLGHLVHLMEIDPRRDVIEALIPLLVPKINKSPAPWGKGSSIRDVDSPQQKTHNPKNIDAKKFLDLLKINQIEKESLKNGWNQLSNQDGIEAWKVNGCFAFVVAFFRFIVFPKWDKHIDIHLAGVVKALTTMESPTIIPMILANIFHALTKCKNGETFTLDWCNYVSSHKEKEVKINFPKGILACEEKLSVITYDEIIWNYYWFHLRI</sequence>
<dbReference type="EMBL" id="JACXVP010000001">
    <property type="protein sequence ID" value="KAG5630237.1"/>
    <property type="molecule type" value="Genomic_DNA"/>
</dbReference>
<evidence type="ECO:0000313" key="3">
    <source>
        <dbReference type="Proteomes" id="UP000824120"/>
    </source>
</evidence>
<proteinExistence type="predicted"/>
<evidence type="ECO:0000256" key="1">
    <source>
        <dbReference type="SAM" id="MobiDB-lite"/>
    </source>
</evidence>
<reference evidence="2 3" key="1">
    <citation type="submission" date="2020-09" db="EMBL/GenBank/DDBJ databases">
        <title>De no assembly of potato wild relative species, Solanum commersonii.</title>
        <authorList>
            <person name="Cho K."/>
        </authorList>
    </citation>
    <scope>NUCLEOTIDE SEQUENCE [LARGE SCALE GENOMIC DNA]</scope>
    <source>
        <strain evidence="2">LZ3.2</strain>
        <tissue evidence="2">Leaf</tissue>
    </source>
</reference>
<dbReference type="OrthoDB" id="1291298at2759"/>
<evidence type="ECO:0000313" key="2">
    <source>
        <dbReference type="EMBL" id="KAG5630237.1"/>
    </source>
</evidence>
<name>A0A9J6B097_SOLCO</name>
<gene>
    <name evidence="2" type="ORF">H5410_001954</name>
</gene>
<feature type="region of interest" description="Disordered" evidence="1">
    <location>
        <begin position="83"/>
        <end position="102"/>
    </location>
</feature>
<comment type="caution">
    <text evidence="2">The sequence shown here is derived from an EMBL/GenBank/DDBJ whole genome shotgun (WGS) entry which is preliminary data.</text>
</comment>